<evidence type="ECO:0000256" key="4">
    <source>
        <dbReference type="ARBA" id="ARBA00023242"/>
    </source>
</evidence>
<keyword evidence="4" id="KW-0539">Nucleus</keyword>
<feature type="domain" description="BHLH" evidence="6">
    <location>
        <begin position="181"/>
        <end position="230"/>
    </location>
</feature>
<reference evidence="8" key="1">
    <citation type="submission" date="2025-08" db="UniProtKB">
        <authorList>
            <consortium name="RefSeq"/>
        </authorList>
    </citation>
    <scope>IDENTIFICATION</scope>
    <source>
        <tissue evidence="8">Young leaves</tissue>
    </source>
</reference>
<dbReference type="KEGG" id="cmax:111492174"/>
<dbReference type="InterPro" id="IPR011598">
    <property type="entry name" value="bHLH_dom"/>
</dbReference>
<dbReference type="Gene3D" id="4.10.280.10">
    <property type="entry name" value="Helix-loop-helix DNA-binding domain"/>
    <property type="match status" value="1"/>
</dbReference>
<dbReference type="GO" id="GO:0043565">
    <property type="term" value="F:sequence-specific DNA binding"/>
    <property type="evidence" value="ECO:0007669"/>
    <property type="project" value="TreeGrafter"/>
</dbReference>
<evidence type="ECO:0000256" key="1">
    <source>
        <dbReference type="ARBA" id="ARBA00004123"/>
    </source>
</evidence>
<accession>A0A6J1K4D0</accession>
<dbReference type="InterPro" id="IPR036638">
    <property type="entry name" value="HLH_DNA-bd_sf"/>
</dbReference>
<dbReference type="InterPro" id="IPR051358">
    <property type="entry name" value="TF_AMS/ICE1/BHLH6-like"/>
</dbReference>
<dbReference type="SMART" id="SM00353">
    <property type="entry name" value="HLH"/>
    <property type="match status" value="1"/>
</dbReference>
<dbReference type="OrthoDB" id="752464at2759"/>
<evidence type="ECO:0000256" key="3">
    <source>
        <dbReference type="ARBA" id="ARBA00023163"/>
    </source>
</evidence>
<proteinExistence type="predicted"/>
<dbReference type="SUPFAM" id="SSF47459">
    <property type="entry name" value="HLH, helix-loop-helix DNA-binding domain"/>
    <property type="match status" value="1"/>
</dbReference>
<evidence type="ECO:0000313" key="8">
    <source>
        <dbReference type="RefSeq" id="XP_022997202.1"/>
    </source>
</evidence>
<dbReference type="InterPro" id="IPR054502">
    <property type="entry name" value="bHLH-TF_ACT-like_plant"/>
</dbReference>
<name>A0A6J1K4D0_CUCMA</name>
<dbReference type="PANTHER" id="PTHR31945:SF133">
    <property type="entry name" value="BHLH DOMAIN-CONTAINING PROTEIN"/>
    <property type="match status" value="1"/>
</dbReference>
<dbReference type="RefSeq" id="XP_022997202.1">
    <property type="nucleotide sequence ID" value="XM_023141434.1"/>
</dbReference>
<dbReference type="PROSITE" id="PS50888">
    <property type="entry name" value="BHLH"/>
    <property type="match status" value="1"/>
</dbReference>
<dbReference type="GO" id="GO:0046983">
    <property type="term" value="F:protein dimerization activity"/>
    <property type="evidence" value="ECO:0007669"/>
    <property type="project" value="InterPro"/>
</dbReference>
<dbReference type="CDD" id="cd04873">
    <property type="entry name" value="ACT_UUR-ACR-like"/>
    <property type="match status" value="1"/>
</dbReference>
<comment type="subcellular location">
    <subcellularLocation>
        <location evidence="1">Nucleus</location>
    </subcellularLocation>
</comment>
<evidence type="ECO:0000256" key="5">
    <source>
        <dbReference type="SAM" id="MobiDB-lite"/>
    </source>
</evidence>
<dbReference type="Pfam" id="PF22754">
    <property type="entry name" value="bHLH-TF_ACT-like_plant"/>
    <property type="match status" value="1"/>
</dbReference>
<keyword evidence="3" id="KW-0804">Transcription</keyword>
<protein>
    <submittedName>
        <fullName evidence="8">Transcription factor bHLH93-like</fullName>
    </submittedName>
</protein>
<dbReference type="PANTHER" id="PTHR31945">
    <property type="entry name" value="TRANSCRIPTION FACTOR SCREAM2-RELATED"/>
    <property type="match status" value="1"/>
</dbReference>
<organism evidence="7 8">
    <name type="scientific">Cucurbita maxima</name>
    <name type="common">Pumpkin</name>
    <name type="synonym">Winter squash</name>
    <dbReference type="NCBI Taxonomy" id="3661"/>
    <lineage>
        <taxon>Eukaryota</taxon>
        <taxon>Viridiplantae</taxon>
        <taxon>Streptophyta</taxon>
        <taxon>Embryophyta</taxon>
        <taxon>Tracheophyta</taxon>
        <taxon>Spermatophyta</taxon>
        <taxon>Magnoliopsida</taxon>
        <taxon>eudicotyledons</taxon>
        <taxon>Gunneridae</taxon>
        <taxon>Pentapetalae</taxon>
        <taxon>rosids</taxon>
        <taxon>fabids</taxon>
        <taxon>Cucurbitales</taxon>
        <taxon>Cucurbitaceae</taxon>
        <taxon>Cucurbiteae</taxon>
        <taxon>Cucurbita</taxon>
    </lineage>
</organism>
<dbReference type="Proteomes" id="UP000504608">
    <property type="component" value="Unplaced"/>
</dbReference>
<feature type="region of interest" description="Disordered" evidence="5">
    <location>
        <begin position="172"/>
        <end position="195"/>
    </location>
</feature>
<sequence length="351" mass="39675">MRTSVREVERERTMELDEHIFLEELMALRRDSNWDAIPNEISDFCWNAWAFDYCFDQSSMNFHPNSSSEPLSAQNLDEFYHPLGNEFSVPGMADSAYAAMEVEAAPLPFQAERPNAEREGEGEGEEEEELGFLADEIQNMEVVQVQSACKMEPNQSPDLPVFNIGTCSSIERKNRSKKLQGQPSKNLMAERRRRKRLNDRLSMLRSIVPKISKMDRTAILADAIEYMKELLEKIGNLQREVDGSNPRTNSLNNTKPSELVARNSPKFEVESRMGKTRIEICCAAKPGLILSTVNTIEALGLEIQQCVISSFNDFALQATCSSQEMKQRIELKPGEVKEALFRNAGYGGSCL</sequence>
<dbReference type="GO" id="GO:0003700">
    <property type="term" value="F:DNA-binding transcription factor activity"/>
    <property type="evidence" value="ECO:0007669"/>
    <property type="project" value="TreeGrafter"/>
</dbReference>
<evidence type="ECO:0000313" key="7">
    <source>
        <dbReference type="Proteomes" id="UP000504608"/>
    </source>
</evidence>
<keyword evidence="7" id="KW-1185">Reference proteome</keyword>
<gene>
    <name evidence="8" type="primary">LOC111492174</name>
</gene>
<dbReference type="AlphaFoldDB" id="A0A6J1K4D0"/>
<dbReference type="GeneID" id="111492174"/>
<dbReference type="GO" id="GO:0005634">
    <property type="term" value="C:nucleus"/>
    <property type="evidence" value="ECO:0007669"/>
    <property type="project" value="UniProtKB-SubCell"/>
</dbReference>
<evidence type="ECO:0000259" key="6">
    <source>
        <dbReference type="PROSITE" id="PS50888"/>
    </source>
</evidence>
<keyword evidence="2" id="KW-0805">Transcription regulation</keyword>
<evidence type="ECO:0000256" key="2">
    <source>
        <dbReference type="ARBA" id="ARBA00023015"/>
    </source>
</evidence>
<dbReference type="Pfam" id="PF00010">
    <property type="entry name" value="HLH"/>
    <property type="match status" value="1"/>
</dbReference>